<dbReference type="Pfam" id="PF03054">
    <property type="entry name" value="tRNA_Me_trans"/>
    <property type="match status" value="1"/>
</dbReference>
<keyword evidence="9" id="KW-0963">Cytoplasm</keyword>
<feature type="active site" description="Nucleophile" evidence="9">
    <location>
        <position position="110"/>
    </location>
</feature>
<evidence type="ECO:0000259" key="11">
    <source>
        <dbReference type="Pfam" id="PF20259"/>
    </source>
</evidence>
<feature type="site" description="Interaction with tRNA" evidence="9">
    <location>
        <position position="379"/>
    </location>
</feature>
<protein>
    <recommendedName>
        <fullName evidence="9">tRNA-specific 2-thiouridylase MnmA</fullName>
        <ecNumber evidence="9">2.8.1.13</ecNumber>
    </recommendedName>
</protein>
<comment type="function">
    <text evidence="9">Catalyzes the 2-thiolation of uridine at the wobble position (U34) of tRNA, leading to the formation of s(2)U34.</text>
</comment>
<dbReference type="GO" id="GO:0103016">
    <property type="term" value="F:tRNA-uridine 2-sulfurtransferase activity"/>
    <property type="evidence" value="ECO:0007669"/>
    <property type="project" value="UniProtKB-EC"/>
</dbReference>
<dbReference type="InterPro" id="IPR046884">
    <property type="entry name" value="MnmA-like_central"/>
</dbReference>
<comment type="caution">
    <text evidence="12">The sequence shown here is derived from an EMBL/GenBank/DDBJ whole genome shotgun (WGS) entry which is preliminary data.</text>
</comment>
<feature type="domain" description="tRNA-specific 2-thiouridylase MnmA-like C-terminal" evidence="10">
    <location>
        <begin position="323"/>
        <end position="395"/>
    </location>
</feature>
<organism evidence="12 13">
    <name type="scientific">Candidatus Vogelbacteria bacterium CG22_combo_CG10-13_8_21_14_all_37_9</name>
    <dbReference type="NCBI Taxonomy" id="1975046"/>
    <lineage>
        <taxon>Bacteria</taxon>
        <taxon>Candidatus Vogeliibacteriota</taxon>
    </lineage>
</organism>
<feature type="region of interest" description="Interaction with target base in tRNA" evidence="9">
    <location>
        <begin position="105"/>
        <end position="107"/>
    </location>
</feature>
<feature type="active site" description="Cysteine persulfide intermediate" evidence="9">
    <location>
        <position position="235"/>
    </location>
</feature>
<evidence type="ECO:0000313" key="12">
    <source>
        <dbReference type="EMBL" id="PIP58242.1"/>
    </source>
</evidence>
<keyword evidence="7" id="KW-1015">Disulfide bond</keyword>
<keyword evidence="6 9" id="KW-0694">RNA-binding</keyword>
<evidence type="ECO:0000256" key="7">
    <source>
        <dbReference type="ARBA" id="ARBA00023157"/>
    </source>
</evidence>
<accession>A0A2H0BKP6</accession>
<dbReference type="GO" id="GO:0005737">
    <property type="term" value="C:cytoplasm"/>
    <property type="evidence" value="ECO:0007669"/>
    <property type="project" value="UniProtKB-SubCell"/>
</dbReference>
<feature type="binding site" evidence="9">
    <location>
        <begin position="13"/>
        <end position="20"/>
    </location>
    <ligand>
        <name>ATP</name>
        <dbReference type="ChEBI" id="CHEBI:30616"/>
    </ligand>
</feature>
<dbReference type="CDD" id="cd01998">
    <property type="entry name" value="MnmA_TRMU-like"/>
    <property type="match status" value="1"/>
</dbReference>
<evidence type="ECO:0000256" key="4">
    <source>
        <dbReference type="ARBA" id="ARBA00022741"/>
    </source>
</evidence>
<dbReference type="Gene3D" id="2.40.30.10">
    <property type="entry name" value="Translation factors"/>
    <property type="match status" value="1"/>
</dbReference>
<feature type="site" description="Interaction with tRNA" evidence="9">
    <location>
        <position position="135"/>
    </location>
</feature>
<dbReference type="PANTHER" id="PTHR11933">
    <property type="entry name" value="TRNA 5-METHYLAMINOMETHYL-2-THIOURIDYLATE -METHYLTRANSFERASE"/>
    <property type="match status" value="1"/>
</dbReference>
<dbReference type="GO" id="GO:0000049">
    <property type="term" value="F:tRNA binding"/>
    <property type="evidence" value="ECO:0007669"/>
    <property type="project" value="UniProtKB-KW"/>
</dbReference>
<dbReference type="InterPro" id="IPR046885">
    <property type="entry name" value="MnmA-like_C"/>
</dbReference>
<keyword evidence="2 9" id="KW-0808">Transferase</keyword>
<feature type="binding site" evidence="9">
    <location>
        <position position="134"/>
    </location>
    <ligand>
        <name>ATP</name>
        <dbReference type="ChEBI" id="CHEBI:30616"/>
    </ligand>
</feature>
<dbReference type="GO" id="GO:0002143">
    <property type="term" value="P:tRNA wobble position uridine thiolation"/>
    <property type="evidence" value="ECO:0007669"/>
    <property type="project" value="TreeGrafter"/>
</dbReference>
<feature type="binding site" evidence="9">
    <location>
        <position position="39"/>
    </location>
    <ligand>
        <name>ATP</name>
        <dbReference type="ChEBI" id="CHEBI:30616"/>
    </ligand>
</feature>
<evidence type="ECO:0000256" key="5">
    <source>
        <dbReference type="ARBA" id="ARBA00022840"/>
    </source>
</evidence>
<dbReference type="Gene3D" id="3.40.50.620">
    <property type="entry name" value="HUPs"/>
    <property type="match status" value="1"/>
</dbReference>
<dbReference type="AlphaFoldDB" id="A0A2H0BKP6"/>
<gene>
    <name evidence="9 12" type="primary">mnmA</name>
    <name evidence="12" type="ORF">COX02_01360</name>
</gene>
<comment type="catalytic activity">
    <reaction evidence="8 9">
        <text>S-sulfanyl-L-cysteinyl-[protein] + uridine(34) in tRNA + AH2 + ATP = 2-thiouridine(34) in tRNA + L-cysteinyl-[protein] + A + AMP + diphosphate + H(+)</text>
        <dbReference type="Rhea" id="RHEA:47032"/>
        <dbReference type="Rhea" id="RHEA-COMP:10131"/>
        <dbReference type="Rhea" id="RHEA-COMP:11726"/>
        <dbReference type="Rhea" id="RHEA-COMP:11727"/>
        <dbReference type="Rhea" id="RHEA-COMP:11728"/>
        <dbReference type="ChEBI" id="CHEBI:13193"/>
        <dbReference type="ChEBI" id="CHEBI:15378"/>
        <dbReference type="ChEBI" id="CHEBI:17499"/>
        <dbReference type="ChEBI" id="CHEBI:29950"/>
        <dbReference type="ChEBI" id="CHEBI:30616"/>
        <dbReference type="ChEBI" id="CHEBI:33019"/>
        <dbReference type="ChEBI" id="CHEBI:61963"/>
        <dbReference type="ChEBI" id="CHEBI:65315"/>
        <dbReference type="ChEBI" id="CHEBI:87170"/>
        <dbReference type="ChEBI" id="CHEBI:456215"/>
        <dbReference type="EC" id="2.8.1.13"/>
    </reaction>
</comment>
<dbReference type="SUPFAM" id="SSF52402">
    <property type="entry name" value="Adenine nucleotide alpha hydrolases-like"/>
    <property type="match status" value="1"/>
</dbReference>
<dbReference type="HAMAP" id="MF_00144">
    <property type="entry name" value="tRNA_thiouridyl_MnmA"/>
    <property type="match status" value="1"/>
</dbReference>
<evidence type="ECO:0000256" key="6">
    <source>
        <dbReference type="ARBA" id="ARBA00022884"/>
    </source>
</evidence>
<name>A0A2H0BKP6_9BACT</name>
<dbReference type="Pfam" id="PF20259">
    <property type="entry name" value="tRNA_Me_trans_M"/>
    <property type="match status" value="1"/>
</dbReference>
<dbReference type="EC" id="2.8.1.13" evidence="9"/>
<feature type="domain" description="tRNA-specific 2-thiouridylase MnmA-like central" evidence="11">
    <location>
        <begin position="243"/>
        <end position="310"/>
    </location>
</feature>
<evidence type="ECO:0000256" key="8">
    <source>
        <dbReference type="ARBA" id="ARBA00051542"/>
    </source>
</evidence>
<sequence>MVKEKKNNTVFVGLSGGVDSAVSALLLKQAGYNVIGVFIKVWDPSESAQGKARGRLCSWRVERRSAFAVAATLDIPLYTLDLSAEYKQAVIDYLLAEYQVGRTPNPDVVCNQKIKFGAFADKAFELGADFVATGHYCQIKNLKLKIKNENQLQTSLKMVGHGSGFLNLFGVDQQPVLATAVDSNKDQSYFLWAIKPDLLAKILFPIGHLTKTAVRQLAKKYQLPNADKKDSQGLCFVGDFDFKEFLKEELGEKPGSVLNSAGETIGQHLGTHFYTIGERHSFTITSDDRSGEAWYIIAKDSLANTLTVAHEVKTIGNPIATEILKLKNTNWFFEPTQAKIYQARLRYRAPLSPCQLQKNKNNDWDLKFLTPVTSPALGQSVVVYDNELVVGGGVIS</sequence>
<feature type="region of interest" description="Interaction with tRNA" evidence="9">
    <location>
        <begin position="185"/>
        <end position="187"/>
    </location>
</feature>
<comment type="subcellular location">
    <subcellularLocation>
        <location evidence="9">Cytoplasm</location>
    </subcellularLocation>
</comment>
<keyword evidence="1 9" id="KW-0820">tRNA-binding</keyword>
<keyword evidence="3 9" id="KW-0819">tRNA processing</keyword>
<dbReference type="Proteomes" id="UP000229334">
    <property type="component" value="Unassembled WGS sequence"/>
</dbReference>
<dbReference type="InterPro" id="IPR023382">
    <property type="entry name" value="MnmA-like_central_sf"/>
</dbReference>
<evidence type="ECO:0000256" key="2">
    <source>
        <dbReference type="ARBA" id="ARBA00022679"/>
    </source>
</evidence>
<dbReference type="Pfam" id="PF20258">
    <property type="entry name" value="tRNA_Me_trans_C"/>
    <property type="match status" value="1"/>
</dbReference>
<dbReference type="EMBL" id="PCSX01000023">
    <property type="protein sequence ID" value="PIP58242.1"/>
    <property type="molecule type" value="Genomic_DNA"/>
</dbReference>
<evidence type="ECO:0000256" key="3">
    <source>
        <dbReference type="ARBA" id="ARBA00022694"/>
    </source>
</evidence>
<evidence type="ECO:0000256" key="9">
    <source>
        <dbReference type="HAMAP-Rule" id="MF_00144"/>
    </source>
</evidence>
<dbReference type="PANTHER" id="PTHR11933:SF5">
    <property type="entry name" value="MITOCHONDRIAL TRNA-SPECIFIC 2-THIOURIDYLASE 1"/>
    <property type="match status" value="1"/>
</dbReference>
<dbReference type="InterPro" id="IPR004506">
    <property type="entry name" value="MnmA-like"/>
</dbReference>
<dbReference type="GO" id="GO:0005524">
    <property type="term" value="F:ATP binding"/>
    <property type="evidence" value="ECO:0007669"/>
    <property type="project" value="UniProtKB-KW"/>
</dbReference>
<comment type="similarity">
    <text evidence="9">Belongs to the MnmA/TRMU family.</text>
</comment>
<evidence type="ECO:0000256" key="1">
    <source>
        <dbReference type="ARBA" id="ARBA00022555"/>
    </source>
</evidence>
<reference evidence="12 13" key="1">
    <citation type="submission" date="2017-09" db="EMBL/GenBank/DDBJ databases">
        <title>Depth-based differentiation of microbial function through sediment-hosted aquifers and enrichment of novel symbionts in the deep terrestrial subsurface.</title>
        <authorList>
            <person name="Probst A.J."/>
            <person name="Ladd B."/>
            <person name="Jarett J.K."/>
            <person name="Geller-Mcgrath D.E."/>
            <person name="Sieber C.M."/>
            <person name="Emerson J.B."/>
            <person name="Anantharaman K."/>
            <person name="Thomas B.C."/>
            <person name="Malmstrom R."/>
            <person name="Stieglmeier M."/>
            <person name="Klingl A."/>
            <person name="Woyke T."/>
            <person name="Ryan C.M."/>
            <person name="Banfield J.F."/>
        </authorList>
    </citation>
    <scope>NUCLEOTIDE SEQUENCE [LARGE SCALE GENOMIC DNA]</scope>
    <source>
        <strain evidence="12">CG22_combo_CG10-13_8_21_14_all_37_9</strain>
    </source>
</reference>
<dbReference type="Gene3D" id="2.30.30.280">
    <property type="entry name" value="Adenine nucleotide alpha hydrolases-like domains"/>
    <property type="match status" value="1"/>
</dbReference>
<feature type="region of interest" description="Interaction with tRNA" evidence="9">
    <location>
        <begin position="346"/>
        <end position="347"/>
    </location>
</feature>
<keyword evidence="4 9" id="KW-0547">Nucleotide-binding</keyword>
<keyword evidence="5 9" id="KW-0067">ATP-binding</keyword>
<evidence type="ECO:0000259" key="10">
    <source>
        <dbReference type="Pfam" id="PF20258"/>
    </source>
</evidence>
<comment type="caution">
    <text evidence="9">Lacks conserved residue(s) required for the propagation of feature annotation.</text>
</comment>
<proteinExistence type="inferred from homology"/>
<dbReference type="InterPro" id="IPR014729">
    <property type="entry name" value="Rossmann-like_a/b/a_fold"/>
</dbReference>
<evidence type="ECO:0000313" key="13">
    <source>
        <dbReference type="Proteomes" id="UP000229334"/>
    </source>
</evidence>